<feature type="domain" description="Fibrobacter succinogenes major paralogous" evidence="2">
    <location>
        <begin position="177"/>
        <end position="412"/>
    </location>
</feature>
<evidence type="ECO:0000256" key="1">
    <source>
        <dbReference type="SAM" id="SignalP"/>
    </source>
</evidence>
<evidence type="ECO:0000313" key="4">
    <source>
        <dbReference type="Proteomes" id="UP000725002"/>
    </source>
</evidence>
<reference evidence="3" key="2">
    <citation type="journal article" date="2021" name="PeerJ">
        <title>Extensive microbial diversity within the chicken gut microbiome revealed by metagenomics and culture.</title>
        <authorList>
            <person name="Gilroy R."/>
            <person name="Ravi A."/>
            <person name="Getino M."/>
            <person name="Pursley I."/>
            <person name="Horton D.L."/>
            <person name="Alikhan N.F."/>
            <person name="Baker D."/>
            <person name="Gharbi K."/>
            <person name="Hall N."/>
            <person name="Watson M."/>
            <person name="Adriaenssens E.M."/>
            <person name="Foster-Nyarko E."/>
            <person name="Jarju S."/>
            <person name="Secka A."/>
            <person name="Antonio M."/>
            <person name="Oren A."/>
            <person name="Chaudhuri R.R."/>
            <person name="La Ragione R."/>
            <person name="Hildebrand F."/>
            <person name="Pallen M.J."/>
        </authorList>
    </citation>
    <scope>NUCLEOTIDE SEQUENCE</scope>
    <source>
        <strain evidence="3">G3-8215</strain>
    </source>
</reference>
<dbReference type="PROSITE" id="PS51257">
    <property type="entry name" value="PROKAR_LIPOPROTEIN"/>
    <property type="match status" value="1"/>
</dbReference>
<feature type="chain" id="PRO_5036899516" description="Fibrobacter succinogenes major paralogous domain-containing protein" evidence="1">
    <location>
        <begin position="21"/>
        <end position="413"/>
    </location>
</feature>
<proteinExistence type="predicted"/>
<sequence length="413" mass="45180">MTIRKAHLALAAAMAASALISCKKDEDTTTLPYLDGTVSVDFEPALPEYILANDDTEYTMTPKGASHPDGLGVGYQWKVSPSESDSYTVTKEEDEDGDGAFAYNFADYNKDTLRTITVTCQAFADGYSSLSASYYVTVVNYGEKGSIQRAGYDFKNGSSVTDTRDGNKYLCYEAPDNKTWMQQNLAYAGASGEDAIGAPYMDAEAMSNVFGRFYTWNEATGGNAGSDGSAIQGICPDGWHIPSDDEWTELAEATMASVHTSWRDGLEEGETGLRNGEDWSRDGYRISKEFMAGEKLDPSVPDTDEDYDSDINYGKEARSATFNTDTELWPYVNEVGDPTNNSGISAIPAGYARRTNGLWSYNGVFEYAIFWTSSVDEATGKAICRVINNESPVVYKDARDKETFAASVRCVKD</sequence>
<comment type="caution">
    <text evidence="3">The sequence shown here is derived from an EMBL/GenBank/DDBJ whole genome shotgun (WGS) entry which is preliminary data.</text>
</comment>
<accession>A0A940DQK7</accession>
<dbReference type="NCBIfam" id="TIGR02145">
    <property type="entry name" value="Fib_succ_major"/>
    <property type="match status" value="1"/>
</dbReference>
<protein>
    <recommendedName>
        <fullName evidence="2">Fibrobacter succinogenes major paralogous domain-containing protein</fullName>
    </recommendedName>
</protein>
<evidence type="ECO:0000313" key="3">
    <source>
        <dbReference type="EMBL" id="MBO8482855.1"/>
    </source>
</evidence>
<feature type="signal peptide" evidence="1">
    <location>
        <begin position="1"/>
        <end position="20"/>
    </location>
</feature>
<keyword evidence="1" id="KW-0732">Signal</keyword>
<dbReference type="Proteomes" id="UP000725002">
    <property type="component" value="Unassembled WGS sequence"/>
</dbReference>
<organism evidence="3 4">
    <name type="scientific">Candidatus Cryptobacteroides avicola</name>
    <dbReference type="NCBI Taxonomy" id="2840757"/>
    <lineage>
        <taxon>Bacteria</taxon>
        <taxon>Pseudomonadati</taxon>
        <taxon>Bacteroidota</taxon>
        <taxon>Bacteroidia</taxon>
        <taxon>Bacteroidales</taxon>
        <taxon>Candidatus Cryptobacteroides</taxon>
    </lineage>
</organism>
<gene>
    <name evidence="3" type="ORF">IAB75_01870</name>
</gene>
<dbReference type="Pfam" id="PF09603">
    <property type="entry name" value="Fib_succ_major"/>
    <property type="match status" value="1"/>
</dbReference>
<evidence type="ECO:0000259" key="2">
    <source>
        <dbReference type="Pfam" id="PF09603"/>
    </source>
</evidence>
<name>A0A940DQK7_9BACT</name>
<dbReference type="EMBL" id="JADILV010000012">
    <property type="protein sequence ID" value="MBO8482855.1"/>
    <property type="molecule type" value="Genomic_DNA"/>
</dbReference>
<reference evidence="3" key="1">
    <citation type="submission" date="2020-10" db="EMBL/GenBank/DDBJ databases">
        <authorList>
            <person name="Gilroy R."/>
        </authorList>
    </citation>
    <scope>NUCLEOTIDE SEQUENCE</scope>
    <source>
        <strain evidence="3">G3-8215</strain>
    </source>
</reference>
<dbReference type="InterPro" id="IPR011871">
    <property type="entry name" value="Fib_succ_major"/>
</dbReference>
<dbReference type="AlphaFoldDB" id="A0A940DQK7"/>